<evidence type="ECO:0000313" key="8">
    <source>
        <dbReference type="EMBL" id="CAF0831002.1"/>
    </source>
</evidence>
<dbReference type="Pfam" id="PF04130">
    <property type="entry name" value="GCP_C_terminal"/>
    <property type="match status" value="1"/>
</dbReference>
<evidence type="ECO:0000313" key="9">
    <source>
        <dbReference type="Proteomes" id="UP000663879"/>
    </source>
</evidence>
<dbReference type="Gene3D" id="1.20.120.1900">
    <property type="entry name" value="Gamma-tubulin complex, C-terminal domain"/>
    <property type="match status" value="1"/>
</dbReference>
<evidence type="ECO:0000259" key="7">
    <source>
        <dbReference type="Pfam" id="PF17681"/>
    </source>
</evidence>
<dbReference type="PANTHER" id="PTHR19302">
    <property type="entry name" value="GAMMA TUBULIN COMPLEX PROTEIN"/>
    <property type="match status" value="1"/>
</dbReference>
<dbReference type="InterPro" id="IPR040457">
    <property type="entry name" value="GCP_C"/>
</dbReference>
<evidence type="ECO:0000256" key="5">
    <source>
        <dbReference type="RuleBase" id="RU363050"/>
    </source>
</evidence>
<dbReference type="GO" id="GO:0000930">
    <property type="term" value="C:gamma-tubulin complex"/>
    <property type="evidence" value="ECO:0007669"/>
    <property type="project" value="TreeGrafter"/>
</dbReference>
<evidence type="ECO:0000256" key="2">
    <source>
        <dbReference type="ARBA" id="ARBA00022490"/>
    </source>
</evidence>
<keyword evidence="2 5" id="KW-0963">Cytoplasm</keyword>
<keyword evidence="3 5" id="KW-0493">Microtubule</keyword>
<name>A0A813V0P3_9BILA</name>
<protein>
    <recommendedName>
        <fullName evidence="5">Gamma-tubulin complex component</fullName>
    </recommendedName>
</protein>
<evidence type="ECO:0000256" key="4">
    <source>
        <dbReference type="ARBA" id="ARBA00023212"/>
    </source>
</evidence>
<dbReference type="OrthoDB" id="2192946at2759"/>
<dbReference type="Proteomes" id="UP000663879">
    <property type="component" value="Unassembled WGS sequence"/>
</dbReference>
<dbReference type="GO" id="GO:0051225">
    <property type="term" value="P:spindle assembly"/>
    <property type="evidence" value="ECO:0007669"/>
    <property type="project" value="TreeGrafter"/>
</dbReference>
<dbReference type="InterPro" id="IPR007259">
    <property type="entry name" value="GCP"/>
</dbReference>
<dbReference type="GO" id="GO:0043015">
    <property type="term" value="F:gamma-tubulin binding"/>
    <property type="evidence" value="ECO:0007669"/>
    <property type="project" value="InterPro"/>
</dbReference>
<feature type="domain" description="Gamma tubulin complex component C-terminal" evidence="6">
    <location>
        <begin position="546"/>
        <end position="894"/>
    </location>
</feature>
<dbReference type="GO" id="GO:0031122">
    <property type="term" value="P:cytoplasmic microtubule organization"/>
    <property type="evidence" value="ECO:0007669"/>
    <property type="project" value="TreeGrafter"/>
</dbReference>
<dbReference type="Pfam" id="PF17681">
    <property type="entry name" value="GCP_N_terminal"/>
    <property type="match status" value="1"/>
</dbReference>
<proteinExistence type="inferred from homology"/>
<sequence length="911" mass="105375">MSAHEFQLHNRVDKLVELIGLKKNDALIKIVTYLEKDRTPFNPNVHPMHVSLNKLANNALNPSDFTQKYNELKAKNVRDLDAFVFFLSELCDKPETPFIKKVFEPKQNYSSSTLTEATLVPESISSGTSSSKLSSTALAEMKDKVLKGTSSGFITLSPTALTSISKLALSEKTKTKRKEASVPSYPEYPNWVQERPNLTWDFYPNPEKFESECEINKLTLSLQEDMIVDDLLNCMTGFEGKFIKTPSLSDRHADRTFHIERSLDPAMRELAKRILPVCSHYSTIIRFVEEKSEFKWGLVNHALCAAIRELLKNHYVFICQLENLQRKGNLSLQKLWYYVNPIMGFMEILASIIKVINKGDCCGSTVIDILYEKVLAYSGDPKLQELIFYLAQTSSRPYFQMLQDWIYKGQINDPYNEFMISEDKDITKEKLKEDFNEKFWEKKYSINAQNIPKFLANLSEKILLTGKYFNSIQETGSILGKNLNSNELIPFDASSNNRSQRKKINFPDQVEINFTIKEDTYKNVVENAYNFSSKILLNLLLKDHKLIDRLRSLKHYFLLDQSDFMVHFMDISEDELNKTSSEIRLNKIESLLEVSLRITSANSDPYKDDLRCRLLLTDLKSMVMKIQGFAQKNDSESGGDKLKALKGLEAFVLDYSIKWPLSLIINKKTLFKYQILFRHLFLMKYVERQLLNVWLCTKSGELCLGRSYPYYSLACALRQRMLNFVQNFLNYMTFEVIESSWSTFEENLKEVENIDNVIEHHAKFLDTCLRDCIITNDSFLLIQKILSECIMFSVFVQGVTKNIKEKEETSQSEWKSMTLKEAQELRRKTLQEIGEDLNKIVSDDAFAASIKGFDDKFSKLLLEFLAKIINDMSNGLGETKIGNVLYRLDFNDHYRNQIEKLRLTSSIINIS</sequence>
<dbReference type="AlphaFoldDB" id="A0A813V0P3"/>
<dbReference type="EMBL" id="CAJNOC010001060">
    <property type="protein sequence ID" value="CAF0831002.1"/>
    <property type="molecule type" value="Genomic_DNA"/>
</dbReference>
<dbReference type="GO" id="GO:0051321">
    <property type="term" value="P:meiotic cell cycle"/>
    <property type="evidence" value="ECO:0007669"/>
    <property type="project" value="TreeGrafter"/>
</dbReference>
<keyword evidence="4 5" id="KW-0206">Cytoskeleton</keyword>
<gene>
    <name evidence="8" type="ORF">OXX778_LOCUS7965</name>
</gene>
<dbReference type="PANTHER" id="PTHR19302:SF13">
    <property type="entry name" value="GAMMA-TUBULIN COMPLEX COMPONENT 2"/>
    <property type="match status" value="1"/>
</dbReference>
<dbReference type="GO" id="GO:0000278">
    <property type="term" value="P:mitotic cell cycle"/>
    <property type="evidence" value="ECO:0007669"/>
    <property type="project" value="TreeGrafter"/>
</dbReference>
<dbReference type="GO" id="GO:0007020">
    <property type="term" value="P:microtubule nucleation"/>
    <property type="evidence" value="ECO:0007669"/>
    <property type="project" value="InterPro"/>
</dbReference>
<evidence type="ECO:0000259" key="6">
    <source>
        <dbReference type="Pfam" id="PF04130"/>
    </source>
</evidence>
<comment type="caution">
    <text evidence="8">The sequence shown here is derived from an EMBL/GenBank/DDBJ whole genome shotgun (WGS) entry which is preliminary data.</text>
</comment>
<dbReference type="GO" id="GO:0005874">
    <property type="term" value="C:microtubule"/>
    <property type="evidence" value="ECO:0007669"/>
    <property type="project" value="UniProtKB-KW"/>
</dbReference>
<reference evidence="8" key="1">
    <citation type="submission" date="2021-02" db="EMBL/GenBank/DDBJ databases">
        <authorList>
            <person name="Nowell W R."/>
        </authorList>
    </citation>
    <scope>NUCLEOTIDE SEQUENCE</scope>
    <source>
        <strain evidence="8">Ploen Becks lab</strain>
    </source>
</reference>
<comment type="subcellular location">
    <subcellularLocation>
        <location evidence="5">Cytoplasm</location>
        <location evidence="5">Cytoskeleton</location>
        <location evidence="5">Microtubule organizing center</location>
    </subcellularLocation>
</comment>
<feature type="domain" description="Gamma tubulin complex component protein N-terminal" evidence="7">
    <location>
        <begin position="228"/>
        <end position="542"/>
    </location>
</feature>
<evidence type="ECO:0000256" key="1">
    <source>
        <dbReference type="ARBA" id="ARBA00010337"/>
    </source>
</evidence>
<organism evidence="8 9">
    <name type="scientific">Brachionus calyciflorus</name>
    <dbReference type="NCBI Taxonomy" id="104777"/>
    <lineage>
        <taxon>Eukaryota</taxon>
        <taxon>Metazoa</taxon>
        <taxon>Spiralia</taxon>
        <taxon>Gnathifera</taxon>
        <taxon>Rotifera</taxon>
        <taxon>Eurotatoria</taxon>
        <taxon>Monogononta</taxon>
        <taxon>Pseudotrocha</taxon>
        <taxon>Ploima</taxon>
        <taxon>Brachionidae</taxon>
        <taxon>Brachionus</taxon>
    </lineage>
</organism>
<dbReference type="GO" id="GO:0000922">
    <property type="term" value="C:spindle pole"/>
    <property type="evidence" value="ECO:0007669"/>
    <property type="project" value="InterPro"/>
</dbReference>
<evidence type="ECO:0000256" key="3">
    <source>
        <dbReference type="ARBA" id="ARBA00022701"/>
    </source>
</evidence>
<accession>A0A813V0P3</accession>
<dbReference type="GO" id="GO:0051011">
    <property type="term" value="F:microtubule minus-end binding"/>
    <property type="evidence" value="ECO:0007669"/>
    <property type="project" value="TreeGrafter"/>
</dbReference>
<dbReference type="InterPro" id="IPR042241">
    <property type="entry name" value="GCP_C_sf"/>
</dbReference>
<dbReference type="InterPro" id="IPR041470">
    <property type="entry name" value="GCP_N"/>
</dbReference>
<comment type="similarity">
    <text evidence="1 5">Belongs to the TUBGCP family.</text>
</comment>
<keyword evidence="9" id="KW-1185">Reference proteome</keyword>